<evidence type="ECO:0000256" key="2">
    <source>
        <dbReference type="SAM" id="MobiDB-lite"/>
    </source>
</evidence>
<dbReference type="OrthoDB" id="409395at2759"/>
<keyword evidence="1" id="KW-0067">ATP-binding</keyword>
<evidence type="ECO:0000313" key="7">
    <source>
        <dbReference type="Proteomes" id="UP000799324"/>
    </source>
</evidence>
<reference evidence="6" key="1">
    <citation type="journal article" date="2020" name="Stud. Mycol.">
        <title>101 Dothideomycetes genomes: a test case for predicting lifestyles and emergence of pathogens.</title>
        <authorList>
            <person name="Haridas S."/>
            <person name="Albert R."/>
            <person name="Binder M."/>
            <person name="Bloem J."/>
            <person name="Labutti K."/>
            <person name="Salamov A."/>
            <person name="Andreopoulos B."/>
            <person name="Baker S."/>
            <person name="Barry K."/>
            <person name="Bills G."/>
            <person name="Bluhm B."/>
            <person name="Cannon C."/>
            <person name="Castanera R."/>
            <person name="Culley D."/>
            <person name="Daum C."/>
            <person name="Ezra D."/>
            <person name="Gonzalez J."/>
            <person name="Henrissat B."/>
            <person name="Kuo A."/>
            <person name="Liang C."/>
            <person name="Lipzen A."/>
            <person name="Lutzoni F."/>
            <person name="Magnuson J."/>
            <person name="Mondo S."/>
            <person name="Nolan M."/>
            <person name="Ohm R."/>
            <person name="Pangilinan J."/>
            <person name="Park H.-J."/>
            <person name="Ramirez L."/>
            <person name="Alfaro M."/>
            <person name="Sun H."/>
            <person name="Tritt A."/>
            <person name="Yoshinaga Y."/>
            <person name="Zwiers L.-H."/>
            <person name="Turgeon B."/>
            <person name="Goodwin S."/>
            <person name="Spatafora J."/>
            <person name="Crous P."/>
            <person name="Grigoriev I."/>
        </authorList>
    </citation>
    <scope>NUCLEOTIDE SEQUENCE</scope>
    <source>
        <strain evidence="6">CBS 122681</strain>
    </source>
</reference>
<dbReference type="AlphaFoldDB" id="A0A6A6SRK3"/>
<evidence type="ECO:0000259" key="5">
    <source>
        <dbReference type="Pfam" id="PF25396"/>
    </source>
</evidence>
<dbReference type="EMBL" id="MU004454">
    <property type="protein sequence ID" value="KAF2650465.1"/>
    <property type="molecule type" value="Genomic_DNA"/>
</dbReference>
<dbReference type="GO" id="GO:0016787">
    <property type="term" value="F:hydrolase activity"/>
    <property type="evidence" value="ECO:0007669"/>
    <property type="project" value="UniProtKB-KW"/>
</dbReference>
<dbReference type="InterPro" id="IPR047187">
    <property type="entry name" value="SF1_C_Upf1"/>
</dbReference>
<dbReference type="PANTHER" id="PTHR10887">
    <property type="entry name" value="DNA2/NAM7 HELICASE FAMILY"/>
    <property type="match status" value="1"/>
</dbReference>
<dbReference type="GO" id="GO:0031048">
    <property type="term" value="P:regulatory ncRNA-mediated heterochromatin formation"/>
    <property type="evidence" value="ECO:0007669"/>
    <property type="project" value="TreeGrafter"/>
</dbReference>
<feature type="compositionally biased region" description="Basic residues" evidence="2">
    <location>
        <begin position="11"/>
        <end position="20"/>
    </location>
</feature>
<dbReference type="Pfam" id="PF13087">
    <property type="entry name" value="AAA_12"/>
    <property type="match status" value="1"/>
</dbReference>
<feature type="domain" description="ZNFX1" evidence="5">
    <location>
        <begin position="186"/>
        <end position="290"/>
    </location>
</feature>
<sequence>MAGSRWQGRGGSRRGHRRGNHNQAPARSTNTYMTLAAQVDEEAGADELNAHLPERLTGRFSTPEYSNPRAHLILMSGPVKSNEDIRKYFDDADKPVAGGIWLSKSEVPSPAELTTAPVYGQKDQIISVEEELRPNKIEGAYASNEEYLGTQYELLREDSIRPLREAIEKVRSSPWLDEAEYEGGGIGVYDPVYITSLVFANRGLATRVAFSLSRVKKHVRWDQSKRLITGSLVALSPADDCFQHKCVLATVAARPLAALDQNPPEIDLFLDRSESMEIDPMRKWIMVESRSSFYEASRHTLLALQHMMREPFPLSEHLVRAQTDVKPPDYVQKNPYTDMSSLVTMEEEDAFRNVNILEQWPSNTSHGLDTSQSRALKRILTSRLAVIQGPPGTGKTYSSVVALKILLSNMGKDDPPIIVTCQTNHALDQLLRHIAEFEPNFIRLGGRSKDKDKIKKRTLHEVRSSFSQPPKSHATLKTRAITEIKKITNKIQMHLAPLEAGKPPLDHRVLFHLGLITEEQSRSLEVESMSVMGIQQDDLGIQMEQWLGKCLVPCARPIQPDDFGMEFEEEDFEVEQLQELEAEAVAQDDDFETLKGPVTLLSDNQTGRAGNVQTDEEIRDLLKRSEDLTTIPVPDRGPVYSYLQRQTKQILLREFREYAKQYKNAVRQRQAGQWEQDFRFLKDQRIVGMTTTGLSKYRGLVAALKPKIILVEEAAEILEAPVTVACLPTLEHLILVGDHEQLRPHCQIRDFEDAPYHFNLSLFERMVLNKVDMARLTKQRRMIPEIRRLLQPIYGDLLKDHANVTNVANRPPVEGMGGTNSFFFTHDWPESRDANMSCMNDKEADMVVGLFDYLVLNAIEPDKITVLTFYNGQRKAIMKRLRNHRNFRCQPTLNVVTVDSFQGEENDIVLLSLVRSNRRHNIGFLEVDNRVCVALSRAKRGFYLFGNAELLACESDTWAEVVEIMYGKKSSSNPKTGQKRRVGYNLPLQCSNHQRNIWIQDPDEDWQHINGGCDAVCRCTLPCGHMCLMRCHPFDKSLINCTQKCSKRVATCGHPCSVTCDEPCRCHLCERRNDGTRAVLKHQPNGIHARRHAPAPAPFVEQPLRAPSPATEHSGNSVDKWKAYATGGAEADDAKYIQQLQDEDAKYREHLANGRTKDPTPPALIEISPAKQPVNEGLAAVNDMLVDIDMGAAEPASRSVSGASYATVAGGNVHKKKGKTQGARINLMD</sequence>
<dbReference type="InterPro" id="IPR057373">
    <property type="entry name" value="ZNFX1"/>
</dbReference>
<dbReference type="SUPFAM" id="SSF52540">
    <property type="entry name" value="P-loop containing nucleoside triphosphate hydrolases"/>
    <property type="match status" value="1"/>
</dbReference>
<dbReference type="InterPro" id="IPR041677">
    <property type="entry name" value="DNA2/NAM7_AAA_11"/>
</dbReference>
<dbReference type="InterPro" id="IPR027417">
    <property type="entry name" value="P-loop_NTPase"/>
</dbReference>
<protein>
    <submittedName>
        <fullName evidence="6">P-loop containing nucleoside triphosphate hydrolase protein</fullName>
    </submittedName>
</protein>
<dbReference type="CDD" id="cd06008">
    <property type="entry name" value="NF-X1-zinc-finger"/>
    <property type="match status" value="1"/>
</dbReference>
<feature type="region of interest" description="Disordered" evidence="2">
    <location>
        <begin position="1"/>
        <end position="31"/>
    </location>
</feature>
<dbReference type="Proteomes" id="UP000799324">
    <property type="component" value="Unassembled WGS sequence"/>
</dbReference>
<evidence type="ECO:0000313" key="6">
    <source>
        <dbReference type="EMBL" id="KAF2650465.1"/>
    </source>
</evidence>
<dbReference type="Gene3D" id="3.40.50.300">
    <property type="entry name" value="P-loop containing nucleotide triphosphate hydrolases"/>
    <property type="match status" value="3"/>
</dbReference>
<organism evidence="6 7">
    <name type="scientific">Lophiostoma macrostomum CBS 122681</name>
    <dbReference type="NCBI Taxonomy" id="1314788"/>
    <lineage>
        <taxon>Eukaryota</taxon>
        <taxon>Fungi</taxon>
        <taxon>Dikarya</taxon>
        <taxon>Ascomycota</taxon>
        <taxon>Pezizomycotina</taxon>
        <taxon>Dothideomycetes</taxon>
        <taxon>Pleosporomycetidae</taxon>
        <taxon>Pleosporales</taxon>
        <taxon>Lophiostomataceae</taxon>
        <taxon>Lophiostoma</taxon>
    </lineage>
</organism>
<keyword evidence="1" id="KW-0347">Helicase</keyword>
<feature type="domain" description="DNA2/NAM7 helicase-like C-terminal" evidence="4">
    <location>
        <begin position="759"/>
        <end position="948"/>
    </location>
</feature>
<dbReference type="GO" id="GO:0031380">
    <property type="term" value="C:nuclear RNA-directed RNA polymerase complex"/>
    <property type="evidence" value="ECO:0007669"/>
    <property type="project" value="TreeGrafter"/>
</dbReference>
<dbReference type="InterPro" id="IPR041679">
    <property type="entry name" value="DNA2/NAM7-like_C"/>
</dbReference>
<feature type="domain" description="DNA2/NAM7 helicase helicase" evidence="3">
    <location>
        <begin position="368"/>
        <end position="745"/>
    </location>
</feature>
<name>A0A6A6SRK3_9PLEO</name>
<evidence type="ECO:0000259" key="3">
    <source>
        <dbReference type="Pfam" id="PF13086"/>
    </source>
</evidence>
<evidence type="ECO:0000256" key="1">
    <source>
        <dbReference type="ARBA" id="ARBA00022806"/>
    </source>
</evidence>
<keyword evidence="6" id="KW-0378">Hydrolase</keyword>
<dbReference type="CDD" id="cd18808">
    <property type="entry name" value="SF1_C_Upf1"/>
    <property type="match status" value="1"/>
</dbReference>
<evidence type="ECO:0000259" key="4">
    <source>
        <dbReference type="Pfam" id="PF13087"/>
    </source>
</evidence>
<dbReference type="PANTHER" id="PTHR10887:SF341">
    <property type="entry name" value="NFX1-TYPE ZINC FINGER-CONTAINING PROTEIN 1"/>
    <property type="match status" value="1"/>
</dbReference>
<dbReference type="InterPro" id="IPR045055">
    <property type="entry name" value="DNA2/NAM7-like"/>
</dbReference>
<proteinExistence type="predicted"/>
<dbReference type="Pfam" id="PF13086">
    <property type="entry name" value="AAA_11"/>
    <property type="match status" value="1"/>
</dbReference>
<dbReference type="GO" id="GO:0004386">
    <property type="term" value="F:helicase activity"/>
    <property type="evidence" value="ECO:0007669"/>
    <property type="project" value="InterPro"/>
</dbReference>
<accession>A0A6A6SRK3</accession>
<gene>
    <name evidence="6" type="ORF">K491DRAFT_130811</name>
</gene>
<dbReference type="Pfam" id="PF25396">
    <property type="entry name" value="ZNFX1"/>
    <property type="match status" value="1"/>
</dbReference>
<keyword evidence="7" id="KW-1185">Reference proteome</keyword>
<keyword evidence="1" id="KW-0547">Nucleotide-binding</keyword>
<dbReference type="FunFam" id="3.40.50.300:FF:001366">
    <property type="entry name" value="ATP binding protein, putative"/>
    <property type="match status" value="1"/>
</dbReference>